<feature type="domain" description="Lactate racemase C-terminal" evidence="2">
    <location>
        <begin position="271"/>
        <end position="406"/>
    </location>
</feature>
<dbReference type="InterPro" id="IPR043166">
    <property type="entry name" value="LarA-like_C"/>
</dbReference>
<dbReference type="Gene3D" id="3.40.50.11440">
    <property type="match status" value="1"/>
</dbReference>
<comment type="caution">
    <text evidence="3">The sequence shown here is derived from an EMBL/GenBank/DDBJ whole genome shotgun (WGS) entry which is preliminary data.</text>
</comment>
<keyword evidence="4" id="KW-1185">Reference proteome</keyword>
<proteinExistence type="predicted"/>
<name>A0AAW7ZCB0_9FIRM</name>
<evidence type="ECO:0000259" key="2">
    <source>
        <dbReference type="Pfam" id="PF21113"/>
    </source>
</evidence>
<gene>
    <name evidence="3" type="primary">larA</name>
    <name evidence="3" type="ORF">P6N53_07385</name>
</gene>
<evidence type="ECO:0000313" key="4">
    <source>
        <dbReference type="Proteomes" id="UP001172911"/>
    </source>
</evidence>
<dbReference type="AlphaFoldDB" id="A0AAW7ZCB0"/>
<dbReference type="InterPro" id="IPR048520">
    <property type="entry name" value="LarA_C"/>
</dbReference>
<reference evidence="3" key="1">
    <citation type="journal article" date="2023" name="J. Hazard. Mater.">
        <title>Anaerobic biodegradation of pyrene and benzo[a]pyrene by a new sulfate-reducing Desulforamulus aquiferis strain DSA.</title>
        <authorList>
            <person name="Zhang Z."/>
            <person name="Sun J."/>
            <person name="Gong X."/>
            <person name="Wang C."/>
            <person name="Wang H."/>
        </authorList>
    </citation>
    <scope>NUCLEOTIDE SEQUENCE</scope>
    <source>
        <strain evidence="3">DSA</strain>
    </source>
</reference>
<evidence type="ECO:0000259" key="1">
    <source>
        <dbReference type="Pfam" id="PF09861"/>
    </source>
</evidence>
<dbReference type="Pfam" id="PF21113">
    <property type="entry name" value="LarA_C"/>
    <property type="match status" value="1"/>
</dbReference>
<dbReference type="GO" id="GO:0050043">
    <property type="term" value="F:lactate racemase activity"/>
    <property type="evidence" value="ECO:0007669"/>
    <property type="project" value="InterPro"/>
</dbReference>
<dbReference type="Pfam" id="PF09861">
    <property type="entry name" value="Lar_N"/>
    <property type="match status" value="1"/>
</dbReference>
<dbReference type="InterPro" id="IPR047926">
    <property type="entry name" value="Ni_dep_LarA"/>
</dbReference>
<protein>
    <submittedName>
        <fullName evidence="3">Nickel-dependent lactate racemase</fullName>
    </submittedName>
</protein>
<accession>A0AAW7ZCB0</accession>
<dbReference type="NCBIfam" id="NF033504">
    <property type="entry name" value="Ni_dep_LarA"/>
    <property type="match status" value="1"/>
</dbReference>
<dbReference type="Gene3D" id="3.90.226.30">
    <property type="match status" value="1"/>
</dbReference>
<dbReference type="PANTHER" id="PTHR33171:SF17">
    <property type="entry name" value="LARA-LIKE N-TERMINAL DOMAIN-CONTAINING PROTEIN"/>
    <property type="match status" value="1"/>
</dbReference>
<feature type="domain" description="LarA-like N-terminal" evidence="1">
    <location>
        <begin position="7"/>
        <end position="200"/>
    </location>
</feature>
<dbReference type="InterPro" id="IPR048068">
    <property type="entry name" value="LarA-like"/>
</dbReference>
<dbReference type="RefSeq" id="WP_304542146.1">
    <property type="nucleotide sequence ID" value="NZ_JARPTC010000009.1"/>
</dbReference>
<sequence length="423" mass="46478">MEVSIKYGSQAMPINIKEQNLAGILSVQFPGVPKPEEAIAKALNNPINRKTLEEIAREKRPKKIVIVVTDISRPVPHSIIIPPILAEFQKADLQKSQIHILIATGAHRPNTDDEIRNTFGALAKEIKIQNHDCDKDLVLIGMLGDGIELLVNSEISGAELIITVGAIMPHNLAGFSGGPKLIMPGICGRKTIEHNHRMMTKGGVGPGKILDNPIHNQILEAARLVGVDFTINIVLNHNNEIAGIFSGELETAWREGCKFSESMHRLPLPAQEEVVIAGGGGYPRDLNLYQAVKALVNASKVCKKGGTIVLIARCQEGMGDAIFEEWINCGSVSKVLQHFKEKGFELGGHKAYVLCNLLKDYEVIMLSELPKAKEKIPFIKHCDNWQDAENLLKEKHGNDYRALILPLAGLVFPLSDQEEPSLR</sequence>
<evidence type="ECO:0000313" key="3">
    <source>
        <dbReference type="EMBL" id="MDO7787036.1"/>
    </source>
</evidence>
<dbReference type="Proteomes" id="UP001172911">
    <property type="component" value="Unassembled WGS sequence"/>
</dbReference>
<dbReference type="PANTHER" id="PTHR33171">
    <property type="entry name" value="LAR_N DOMAIN-CONTAINING PROTEIN"/>
    <property type="match status" value="1"/>
</dbReference>
<dbReference type="InterPro" id="IPR018657">
    <property type="entry name" value="LarA-like_N"/>
</dbReference>
<reference evidence="3" key="2">
    <citation type="submission" date="2023-03" db="EMBL/GenBank/DDBJ databases">
        <authorList>
            <person name="Zhang Z."/>
        </authorList>
    </citation>
    <scope>NUCLEOTIDE SEQUENCE</scope>
    <source>
        <strain evidence="3">DSA</strain>
    </source>
</reference>
<organism evidence="3 4">
    <name type="scientific">Desulforamulus aquiferis</name>
    <dbReference type="NCBI Taxonomy" id="1397668"/>
    <lineage>
        <taxon>Bacteria</taxon>
        <taxon>Bacillati</taxon>
        <taxon>Bacillota</taxon>
        <taxon>Clostridia</taxon>
        <taxon>Eubacteriales</taxon>
        <taxon>Peptococcaceae</taxon>
        <taxon>Desulforamulus</taxon>
    </lineage>
</organism>
<dbReference type="EMBL" id="JARPTC010000009">
    <property type="protein sequence ID" value="MDO7787036.1"/>
    <property type="molecule type" value="Genomic_DNA"/>
</dbReference>